<sequence length="89" mass="9989">MKKYRLLFLTFGLVGCVHQPQGSFHRISDGLRVDANPQIAAAFQKDRVICDGEASKAALQSTEKNLYAHTFNLNTIFDACLAERGYLRK</sequence>
<dbReference type="Proteomes" id="UP000316801">
    <property type="component" value="Unassembled WGS sequence"/>
</dbReference>
<name>A0A549TCY7_9HYPH</name>
<evidence type="ECO:0000313" key="1">
    <source>
        <dbReference type="EMBL" id="TRL39824.1"/>
    </source>
</evidence>
<dbReference type="AlphaFoldDB" id="A0A549TCY7"/>
<gene>
    <name evidence="1" type="ORF">FNA46_07770</name>
</gene>
<dbReference type="RefSeq" id="WP_143124610.1">
    <property type="nucleotide sequence ID" value="NZ_VJMG01000017.1"/>
</dbReference>
<organism evidence="1 2">
    <name type="scientific">Rhizobium straminoryzae</name>
    <dbReference type="NCBI Taxonomy" id="1387186"/>
    <lineage>
        <taxon>Bacteria</taxon>
        <taxon>Pseudomonadati</taxon>
        <taxon>Pseudomonadota</taxon>
        <taxon>Alphaproteobacteria</taxon>
        <taxon>Hyphomicrobiales</taxon>
        <taxon>Rhizobiaceae</taxon>
        <taxon>Rhizobium/Agrobacterium group</taxon>
        <taxon>Rhizobium</taxon>
    </lineage>
</organism>
<reference evidence="1 2" key="1">
    <citation type="submission" date="2019-07" db="EMBL/GenBank/DDBJ databases">
        <title>Ln-dependent methylotrophs.</title>
        <authorList>
            <person name="Tani A."/>
        </authorList>
    </citation>
    <scope>NUCLEOTIDE SEQUENCE [LARGE SCALE GENOMIC DNA]</scope>
    <source>
        <strain evidence="1 2">SM12</strain>
    </source>
</reference>
<proteinExistence type="predicted"/>
<protein>
    <recommendedName>
        <fullName evidence="3">Lipoprotein</fullName>
    </recommendedName>
</protein>
<dbReference type="EMBL" id="VJMG01000017">
    <property type="protein sequence ID" value="TRL39824.1"/>
    <property type="molecule type" value="Genomic_DNA"/>
</dbReference>
<dbReference type="PROSITE" id="PS51257">
    <property type="entry name" value="PROKAR_LIPOPROTEIN"/>
    <property type="match status" value="1"/>
</dbReference>
<evidence type="ECO:0000313" key="2">
    <source>
        <dbReference type="Proteomes" id="UP000316801"/>
    </source>
</evidence>
<comment type="caution">
    <text evidence="1">The sequence shown here is derived from an EMBL/GenBank/DDBJ whole genome shotgun (WGS) entry which is preliminary data.</text>
</comment>
<accession>A0A549TCY7</accession>
<evidence type="ECO:0008006" key="3">
    <source>
        <dbReference type="Google" id="ProtNLM"/>
    </source>
</evidence>
<keyword evidence="2" id="KW-1185">Reference proteome</keyword>